<dbReference type="CDD" id="cd02966">
    <property type="entry name" value="TlpA_like_family"/>
    <property type="match status" value="1"/>
</dbReference>
<dbReference type="Proteomes" id="UP000198999">
    <property type="component" value="Unassembled WGS sequence"/>
</dbReference>
<dbReference type="PANTHER" id="PTHR42852:SF6">
    <property type="entry name" value="THIOL:DISULFIDE INTERCHANGE PROTEIN DSBE"/>
    <property type="match status" value="1"/>
</dbReference>
<evidence type="ECO:0000259" key="5">
    <source>
        <dbReference type="PROSITE" id="PS51352"/>
    </source>
</evidence>
<dbReference type="Gene3D" id="3.40.30.10">
    <property type="entry name" value="Glutaredoxin"/>
    <property type="match status" value="1"/>
</dbReference>
<accession>A0A1H9ASL2</accession>
<dbReference type="InterPro" id="IPR012336">
    <property type="entry name" value="Thioredoxin-like_fold"/>
</dbReference>
<dbReference type="InterPro" id="IPR013766">
    <property type="entry name" value="Thioredoxin_domain"/>
</dbReference>
<dbReference type="InterPro" id="IPR050553">
    <property type="entry name" value="Thioredoxin_ResA/DsbE_sf"/>
</dbReference>
<dbReference type="PROSITE" id="PS51352">
    <property type="entry name" value="THIOREDOXIN_2"/>
    <property type="match status" value="1"/>
</dbReference>
<dbReference type="AlphaFoldDB" id="A0A1H9ASL2"/>
<evidence type="ECO:0000256" key="2">
    <source>
        <dbReference type="ARBA" id="ARBA00022748"/>
    </source>
</evidence>
<comment type="subcellular location">
    <subcellularLocation>
        <location evidence="1">Cell envelope</location>
    </subcellularLocation>
</comment>
<evidence type="ECO:0000256" key="1">
    <source>
        <dbReference type="ARBA" id="ARBA00004196"/>
    </source>
</evidence>
<sequence>MNLKNLIFSLLFIPVICLGQHSIKGTFTPAGEFEIALLYKVTPTHSNYVTNAPIAADGSFEIKLDSTITKGMYRITYAVPQEEYNFDVIYNGEEDVELAFNPETGVEFLASRENKLLESYTKSMLMITNSIGNYFRDKSETRDSLALGAIFKTQHETQQGFEEASKGTLAFNFIKANSPYIPEKIVDVKTYIKGLETHYFDHVDFNNEVLQRSKFLTERMLNYVFGMSSQNGNEEADYKRNIKVFSKAMTDAPDDIKKSLYTDLWEQMVDLKIESVANFIAENFLMDLSVKLNDQQLLQALILYQNTSIGTEAPDFAIEIEKKEETTKTLLSKLDIAEYYIVAFWSSTCSHCLVEIPQLHDFSKTFEDKKLKVIAIGLEDEHYAWKNLTYDYANFIHVYGEGKWDNEIGNSYGVTGTPTYFILDIDKKIVSKPEDLEELKAFFEISNSQTEEEKE</sequence>
<keyword evidence="2" id="KW-0201">Cytochrome c-type biogenesis</keyword>
<dbReference type="GO" id="GO:0030313">
    <property type="term" value="C:cell envelope"/>
    <property type="evidence" value="ECO:0007669"/>
    <property type="project" value="UniProtKB-SubCell"/>
</dbReference>
<protein>
    <submittedName>
        <fullName evidence="6">Thioredoxin-like</fullName>
    </submittedName>
</protein>
<evidence type="ECO:0000313" key="6">
    <source>
        <dbReference type="EMBL" id="SEP79393.1"/>
    </source>
</evidence>
<dbReference type="PANTHER" id="PTHR42852">
    <property type="entry name" value="THIOL:DISULFIDE INTERCHANGE PROTEIN DSBE"/>
    <property type="match status" value="1"/>
</dbReference>
<dbReference type="EMBL" id="FOFN01000001">
    <property type="protein sequence ID" value="SEP79393.1"/>
    <property type="molecule type" value="Genomic_DNA"/>
</dbReference>
<organism evidence="6 7">
    <name type="scientific">Hyunsoonleella jejuensis</name>
    <dbReference type="NCBI Taxonomy" id="419940"/>
    <lineage>
        <taxon>Bacteria</taxon>
        <taxon>Pseudomonadati</taxon>
        <taxon>Bacteroidota</taxon>
        <taxon>Flavobacteriia</taxon>
        <taxon>Flavobacteriales</taxon>
        <taxon>Flavobacteriaceae</taxon>
    </lineage>
</organism>
<dbReference type="RefSeq" id="WP_092574557.1">
    <property type="nucleotide sequence ID" value="NZ_FOFN01000001.1"/>
</dbReference>
<name>A0A1H9ASL2_9FLAO</name>
<dbReference type="InterPro" id="IPR036249">
    <property type="entry name" value="Thioredoxin-like_sf"/>
</dbReference>
<proteinExistence type="predicted"/>
<reference evidence="6 7" key="1">
    <citation type="submission" date="2016-10" db="EMBL/GenBank/DDBJ databases">
        <authorList>
            <person name="de Groot N.N."/>
        </authorList>
    </citation>
    <scope>NUCLEOTIDE SEQUENCE [LARGE SCALE GENOMIC DNA]</scope>
    <source>
        <strain evidence="6 7">DSM 21035</strain>
    </source>
</reference>
<keyword evidence="3" id="KW-1015">Disulfide bond</keyword>
<dbReference type="GO" id="GO:0017004">
    <property type="term" value="P:cytochrome complex assembly"/>
    <property type="evidence" value="ECO:0007669"/>
    <property type="project" value="UniProtKB-KW"/>
</dbReference>
<dbReference type="STRING" id="419940.SAMN05421824_0331"/>
<evidence type="ECO:0000256" key="4">
    <source>
        <dbReference type="ARBA" id="ARBA00023284"/>
    </source>
</evidence>
<keyword evidence="4" id="KW-0676">Redox-active center</keyword>
<evidence type="ECO:0000256" key="3">
    <source>
        <dbReference type="ARBA" id="ARBA00023157"/>
    </source>
</evidence>
<feature type="domain" description="Thioredoxin" evidence="5">
    <location>
        <begin position="307"/>
        <end position="444"/>
    </location>
</feature>
<dbReference type="OrthoDB" id="6399635at2"/>
<gene>
    <name evidence="6" type="ORF">SAMN05421824_0331</name>
</gene>
<evidence type="ECO:0000313" key="7">
    <source>
        <dbReference type="Proteomes" id="UP000198999"/>
    </source>
</evidence>
<dbReference type="Pfam" id="PF13905">
    <property type="entry name" value="Thioredoxin_8"/>
    <property type="match status" value="1"/>
</dbReference>
<dbReference type="SUPFAM" id="SSF52833">
    <property type="entry name" value="Thioredoxin-like"/>
    <property type="match status" value="1"/>
</dbReference>
<keyword evidence="7" id="KW-1185">Reference proteome</keyword>